<evidence type="ECO:0000313" key="2">
    <source>
        <dbReference type="EMBL" id="KAH9318702.1"/>
    </source>
</evidence>
<dbReference type="InterPro" id="IPR002554">
    <property type="entry name" value="PP2A_B56"/>
</dbReference>
<reference evidence="2 3" key="1">
    <citation type="journal article" date="2021" name="Nat. Plants">
        <title>The Taxus genome provides insights into paclitaxel biosynthesis.</title>
        <authorList>
            <person name="Xiong X."/>
            <person name="Gou J."/>
            <person name="Liao Q."/>
            <person name="Li Y."/>
            <person name="Zhou Q."/>
            <person name="Bi G."/>
            <person name="Li C."/>
            <person name="Du R."/>
            <person name="Wang X."/>
            <person name="Sun T."/>
            <person name="Guo L."/>
            <person name="Liang H."/>
            <person name="Lu P."/>
            <person name="Wu Y."/>
            <person name="Zhang Z."/>
            <person name="Ro D.K."/>
            <person name="Shang Y."/>
            <person name="Huang S."/>
            <person name="Yan J."/>
        </authorList>
    </citation>
    <scope>NUCLEOTIDE SEQUENCE [LARGE SCALE GENOMIC DNA]</scope>
    <source>
        <strain evidence="2">Ta-2019</strain>
    </source>
</reference>
<dbReference type="InterPro" id="IPR016024">
    <property type="entry name" value="ARM-type_fold"/>
</dbReference>
<comment type="function">
    <text evidence="1">The B regulatory subunit might modulate substrate selectivity and catalytic activity, and also might direct the localization of the catalytic enzyme to a particular subcellular compartment.</text>
</comment>
<evidence type="ECO:0000256" key="1">
    <source>
        <dbReference type="PIRNR" id="PIRNR028043"/>
    </source>
</evidence>
<dbReference type="GO" id="GO:0000159">
    <property type="term" value="C:protein phosphatase type 2A complex"/>
    <property type="evidence" value="ECO:0007669"/>
    <property type="project" value="UniProtKB-UniRule"/>
</dbReference>
<comment type="similarity">
    <text evidence="1">Belongs to the phosphatase 2A regulatory subunit.</text>
</comment>
<protein>
    <recommendedName>
        <fullName evidence="1">Serine/threonine protein phosphatase 2A regulatory subunit</fullName>
    </recommendedName>
</protein>
<dbReference type="GO" id="GO:0019888">
    <property type="term" value="F:protein phosphatase regulator activity"/>
    <property type="evidence" value="ECO:0007669"/>
    <property type="project" value="UniProtKB-UniRule"/>
</dbReference>
<dbReference type="Proteomes" id="UP000824469">
    <property type="component" value="Unassembled WGS sequence"/>
</dbReference>
<dbReference type="FunFam" id="1.25.10.10:FF:000331">
    <property type="entry name" value="Phosphoprotein phosphatase, putative"/>
    <property type="match status" value="1"/>
</dbReference>
<dbReference type="SUPFAM" id="SSF48371">
    <property type="entry name" value="ARM repeat"/>
    <property type="match status" value="1"/>
</dbReference>
<dbReference type="PIRSF" id="PIRSF028043">
    <property type="entry name" value="PP2A_B56"/>
    <property type="match status" value="1"/>
</dbReference>
<accession>A0AA38G8Y2</accession>
<dbReference type="Gene3D" id="1.25.10.10">
    <property type="entry name" value="Leucine-rich Repeat Variant"/>
    <property type="match status" value="1"/>
</dbReference>
<comment type="caution">
    <text evidence="2">The sequence shown here is derived from an EMBL/GenBank/DDBJ whole genome shotgun (WGS) entry which is preliminary data.</text>
</comment>
<sequence length="486" mass="56597">MVMEKSESTGMGLQRNTSMQTRLTLKDLFQTDPSHSPIPPLNDNSIPSSKTEVILLKKISICKVLFDHSVMARNIVEAREFKRHTLLEISEFMKQEKTELSDKVLKELFTMFSVNIFRGLPPSNGDQIKKGIPPVAMESDEEKITYEPSWPHLHIIYDVLLKLLLHTEPKSLSKESFLDKAFVMRLLDRFDSEDRREREVLKTIFHRIYGKFTFLRSFMRKSVNNVFFQFIFESERHNGIGELLEIMGSIINGFVVPLKEEHKLFLMRVLIPLHKPKCLINYHTQLHYCMSQFVQKDCKLADVVIRGLIKFWPLTNCHKEVLLLGELEEVLEFTEETAFNKCLVSLARLLARCLSSSHSQVAERALYMWNNEHFVKLVSTNLTHMLPIVIAAIEKNMKHHWNVSIQEQTLSVKKMLENMNPELFQKCIQNLEKEESKADHLRKRREQIWKKLEIMATSTTPPSRPLIIKNNGNNGFVTSFMSIEVI</sequence>
<name>A0AA38G8Y2_TAXCH</name>
<keyword evidence="3" id="KW-1185">Reference proteome</keyword>
<dbReference type="Pfam" id="PF01603">
    <property type="entry name" value="B56"/>
    <property type="match status" value="1"/>
</dbReference>
<dbReference type="InterPro" id="IPR011989">
    <property type="entry name" value="ARM-like"/>
</dbReference>
<dbReference type="EMBL" id="JAHRHJ020000004">
    <property type="protein sequence ID" value="KAH9318702.1"/>
    <property type="molecule type" value="Genomic_DNA"/>
</dbReference>
<evidence type="ECO:0000313" key="3">
    <source>
        <dbReference type="Proteomes" id="UP000824469"/>
    </source>
</evidence>
<proteinExistence type="inferred from homology"/>
<organism evidence="2 3">
    <name type="scientific">Taxus chinensis</name>
    <name type="common">Chinese yew</name>
    <name type="synonym">Taxus wallichiana var. chinensis</name>
    <dbReference type="NCBI Taxonomy" id="29808"/>
    <lineage>
        <taxon>Eukaryota</taxon>
        <taxon>Viridiplantae</taxon>
        <taxon>Streptophyta</taxon>
        <taxon>Embryophyta</taxon>
        <taxon>Tracheophyta</taxon>
        <taxon>Spermatophyta</taxon>
        <taxon>Pinopsida</taxon>
        <taxon>Pinidae</taxon>
        <taxon>Conifers II</taxon>
        <taxon>Cupressales</taxon>
        <taxon>Taxaceae</taxon>
        <taxon>Taxus</taxon>
    </lineage>
</organism>
<dbReference type="PANTHER" id="PTHR10257">
    <property type="entry name" value="SERINE/THREONINE PROTEIN PHOSPHATASE 2A PP2A REGULATORY SUBUNIT B"/>
    <property type="match status" value="1"/>
</dbReference>
<gene>
    <name evidence="2" type="ORF">KI387_020471</name>
</gene>
<dbReference type="PANTHER" id="PTHR10257:SF28">
    <property type="entry name" value="SERINE_THREONINE PROTEIN PHOSPHATASE 2A REGULATORY SUBUNIT"/>
    <property type="match status" value="1"/>
</dbReference>
<dbReference type="GO" id="GO:0007165">
    <property type="term" value="P:signal transduction"/>
    <property type="evidence" value="ECO:0007669"/>
    <property type="project" value="InterPro"/>
</dbReference>
<dbReference type="OMA" id="KISICKV"/>
<dbReference type="AlphaFoldDB" id="A0AA38G8Y2"/>